<accession>A0A810N1K3</accession>
<dbReference type="RefSeq" id="WP_212825222.1">
    <property type="nucleotide sequence ID" value="NZ_AP023359.1"/>
</dbReference>
<organism evidence="1 2">
    <name type="scientific">Polymorphospora rubra</name>
    <dbReference type="NCBI Taxonomy" id="338584"/>
    <lineage>
        <taxon>Bacteria</taxon>
        <taxon>Bacillati</taxon>
        <taxon>Actinomycetota</taxon>
        <taxon>Actinomycetes</taxon>
        <taxon>Micromonosporales</taxon>
        <taxon>Micromonosporaceae</taxon>
        <taxon>Polymorphospora</taxon>
    </lineage>
</organism>
<dbReference type="KEGG" id="pry:Prubr_26640"/>
<name>A0A810N1K3_9ACTN</name>
<gene>
    <name evidence="1" type="ORF">Prubr_26640</name>
</gene>
<dbReference type="CDD" id="cd04301">
    <property type="entry name" value="NAT_SF"/>
    <property type="match status" value="1"/>
</dbReference>
<protein>
    <submittedName>
        <fullName evidence="1">Uncharacterized protein</fullName>
    </submittedName>
</protein>
<sequence length="164" mass="18054">MSPWSAVPGVTGVREHFDGRSMILIAELLDAGMQAKEVRYVAVDGDARIAHLQLTLLPKPTRLPAPPLMAGTVLDVFTVEGYRRRGVARRLWMLARRISEAQGWPQPVHSPSRAALGDQFAQGVGGIIPHCHHNRLVQAEPKALRRHLSHDAEWGQNAVVGEMP</sequence>
<dbReference type="Gene3D" id="3.40.630.30">
    <property type="match status" value="1"/>
</dbReference>
<reference evidence="1" key="1">
    <citation type="submission" date="2020-08" db="EMBL/GenBank/DDBJ databases">
        <title>Whole genome shotgun sequence of Polymorphospora rubra NBRC 101157.</title>
        <authorList>
            <person name="Komaki H."/>
            <person name="Tamura T."/>
        </authorList>
    </citation>
    <scope>NUCLEOTIDE SEQUENCE</scope>
    <source>
        <strain evidence="1">NBRC 101157</strain>
    </source>
</reference>
<dbReference type="SUPFAM" id="SSF55729">
    <property type="entry name" value="Acyl-CoA N-acyltransferases (Nat)"/>
    <property type="match status" value="1"/>
</dbReference>
<evidence type="ECO:0000313" key="2">
    <source>
        <dbReference type="Proteomes" id="UP000680866"/>
    </source>
</evidence>
<dbReference type="EMBL" id="AP023359">
    <property type="protein sequence ID" value="BCJ65643.1"/>
    <property type="molecule type" value="Genomic_DNA"/>
</dbReference>
<keyword evidence="2" id="KW-1185">Reference proteome</keyword>
<evidence type="ECO:0000313" key="1">
    <source>
        <dbReference type="EMBL" id="BCJ65643.1"/>
    </source>
</evidence>
<dbReference type="AlphaFoldDB" id="A0A810N1K3"/>
<dbReference type="Proteomes" id="UP000680866">
    <property type="component" value="Chromosome"/>
</dbReference>
<proteinExistence type="predicted"/>
<dbReference type="InterPro" id="IPR016181">
    <property type="entry name" value="Acyl_CoA_acyltransferase"/>
</dbReference>